<comment type="caution">
    <text evidence="1">The sequence shown here is derived from an EMBL/GenBank/DDBJ whole genome shotgun (WGS) entry which is preliminary data.</text>
</comment>
<sequence>MSEALLHKIHSKGYWRILVRPIEYREKRIASLKECRDIVSSSLLSLRGWDYPHIDHKDFTNGQNYVSSGCDFMCHIEHWRLYQSGQFIHHFAMEEDWQSQVESIFGEKYNDIGFKGLEVISIVYRLSEILEFTSRLATKNIFNGGLDIHVQLHDTQDRRLFFWDKRRHLFQEYVCKIPQIEFKQRISEQELIGNGSEVALKLAYDIFERFNWNAPLEIFRNEQRELLRRLV</sequence>
<name>A0ABD6SS10_BACTU</name>
<evidence type="ECO:0000313" key="2">
    <source>
        <dbReference type="Proteomes" id="UP000220502"/>
    </source>
</evidence>
<dbReference type="Proteomes" id="UP000220502">
    <property type="component" value="Unassembled WGS sequence"/>
</dbReference>
<dbReference type="AlphaFoldDB" id="A0ABD6SS10"/>
<dbReference type="EMBL" id="NTXF01000052">
    <property type="protein sequence ID" value="PEX44005.1"/>
    <property type="molecule type" value="Genomic_DNA"/>
</dbReference>
<proteinExistence type="predicted"/>
<organism evidence="1 2">
    <name type="scientific">Bacillus thuringiensis</name>
    <dbReference type="NCBI Taxonomy" id="1428"/>
    <lineage>
        <taxon>Bacteria</taxon>
        <taxon>Bacillati</taxon>
        <taxon>Bacillota</taxon>
        <taxon>Bacilli</taxon>
        <taxon>Bacillales</taxon>
        <taxon>Bacillaceae</taxon>
        <taxon>Bacillus</taxon>
        <taxon>Bacillus cereus group</taxon>
    </lineage>
</organism>
<dbReference type="RefSeq" id="WP_098403009.1">
    <property type="nucleotide sequence ID" value="NZ_NTXF01000052.1"/>
</dbReference>
<accession>A0ABD6SS10</accession>
<reference evidence="1 2" key="1">
    <citation type="submission" date="2017-09" db="EMBL/GenBank/DDBJ databases">
        <title>Large-scale bioinformatics analysis of Bacillus genomes uncovers conserved roles of natural products in bacterial physiology.</title>
        <authorList>
            <consortium name="Agbiome Team Llc"/>
            <person name="Bleich R.M."/>
            <person name="Kirk G.J."/>
            <person name="Santa Maria K.C."/>
            <person name="Allen S.E."/>
            <person name="Farag S."/>
            <person name="Shank E.A."/>
            <person name="Bowers A."/>
        </authorList>
    </citation>
    <scope>NUCLEOTIDE SEQUENCE [LARGE SCALE GENOMIC DNA]</scope>
    <source>
        <strain evidence="1 2">AFS007900</strain>
    </source>
</reference>
<gene>
    <name evidence="1" type="ORF">CN461_27950</name>
</gene>
<protein>
    <submittedName>
        <fullName evidence="1">Uncharacterized protein</fullName>
    </submittedName>
</protein>
<evidence type="ECO:0000313" key="1">
    <source>
        <dbReference type="EMBL" id="PEX44005.1"/>
    </source>
</evidence>